<organism evidence="1">
    <name type="scientific">Hydra vulgaris</name>
    <name type="common">Hydra</name>
    <name type="synonym">Hydra attenuata</name>
    <dbReference type="NCBI Taxonomy" id="6087"/>
    <lineage>
        <taxon>Eukaryota</taxon>
        <taxon>Metazoa</taxon>
        <taxon>Cnidaria</taxon>
        <taxon>Hydrozoa</taxon>
        <taxon>Hydroidolina</taxon>
        <taxon>Anthoathecata</taxon>
        <taxon>Aplanulata</taxon>
        <taxon>Hydridae</taxon>
        <taxon>Hydra</taxon>
    </lineage>
</organism>
<dbReference type="PANTHER" id="PTHR15505">
    <property type="entry name" value="RIIA DOMAIN-CONTAINING PROTEIN 1"/>
    <property type="match status" value="1"/>
</dbReference>
<dbReference type="OMA" id="AADHFTN"/>
<name>T2MJZ3_HYDVU</name>
<sequence>MGDLKGCEKNDPEALTNEQQKKLDSFKIKTRISNENYLRSHPEIDCLLTNFISEICKQKPNNVREYAAEYFSDPNLPLKINAFLQRK</sequence>
<dbReference type="AlphaFoldDB" id="T2MJZ3"/>
<dbReference type="EMBL" id="HAAD01006003">
    <property type="protein sequence ID" value="CDG72235.1"/>
    <property type="molecule type" value="mRNA"/>
</dbReference>
<dbReference type="PANTHER" id="PTHR15505:SF4">
    <property type="entry name" value="RIIA DOMAIN-CONTAINING PROTEIN 1"/>
    <property type="match status" value="1"/>
</dbReference>
<dbReference type="InterPro" id="IPR059162">
    <property type="entry name" value="RIIAD1"/>
</dbReference>
<protein>
    <submittedName>
        <fullName evidence="1">RIIa domain-containing protein 1</fullName>
    </submittedName>
</protein>
<gene>
    <name evidence="1" type="primary">RIIAD1</name>
</gene>
<dbReference type="SUPFAM" id="SSF47391">
    <property type="entry name" value="Dimerization-anchoring domain of cAMP-dependent PK regulatory subunit"/>
    <property type="match status" value="1"/>
</dbReference>
<proteinExistence type="evidence at transcript level"/>
<dbReference type="CDD" id="cd22971">
    <property type="entry name" value="DD_RIIAD1"/>
    <property type="match status" value="1"/>
</dbReference>
<reference evidence="1" key="1">
    <citation type="journal article" date="2013" name="Genome Biol. Evol.">
        <title>Punctuated emergences of genetic and phenotypic innovations in eumetazoan, bilaterian, euteleostome, and hominidae ancestors.</title>
        <authorList>
            <person name="Wenger Y."/>
            <person name="Galliot B."/>
        </authorList>
    </citation>
    <scope>NUCLEOTIDE SEQUENCE</scope>
    <source>
        <tissue evidence="1">Whole animals</tissue>
    </source>
</reference>
<accession>T2MJZ3</accession>
<dbReference type="OrthoDB" id="5949259at2759"/>
<evidence type="ECO:0000313" key="1">
    <source>
        <dbReference type="EMBL" id="CDG72235.1"/>
    </source>
</evidence>